<dbReference type="EMBL" id="CP001039">
    <property type="protein sequence ID" value="ACC85218.1"/>
    <property type="molecule type" value="Genomic_DNA"/>
</dbReference>
<evidence type="ECO:0000313" key="3">
    <source>
        <dbReference type="EMBL" id="ACC85218.1"/>
    </source>
</evidence>
<dbReference type="SMART" id="SM00318">
    <property type="entry name" value="SNc"/>
    <property type="match status" value="1"/>
</dbReference>
<dbReference type="InterPro" id="IPR016071">
    <property type="entry name" value="Staphylococal_nuclease_OB-fold"/>
</dbReference>
<dbReference type="PhylomeDB" id="B2JBB4"/>
<protein>
    <submittedName>
        <fullName evidence="3">Nuclease (SNase domain protein)</fullName>
    </submittedName>
</protein>
<geneLocation type="plasmid" evidence="3 4">
    <name>pNPUN02</name>
</geneLocation>
<dbReference type="RefSeq" id="WP_012413230.1">
    <property type="nucleotide sequence ID" value="NC_010632.1"/>
</dbReference>
<dbReference type="Gene3D" id="2.40.50.90">
    <property type="match status" value="1"/>
</dbReference>
<dbReference type="PROSITE" id="PS50830">
    <property type="entry name" value="TNASE_3"/>
    <property type="match status" value="1"/>
</dbReference>
<dbReference type="HOGENOM" id="CLU_046484_7_3_3"/>
<proteinExistence type="predicted"/>
<gene>
    <name evidence="3" type="ordered locus">Npun_BR072</name>
</gene>
<keyword evidence="1" id="KW-0732">Signal</keyword>
<evidence type="ECO:0000256" key="1">
    <source>
        <dbReference type="SAM" id="SignalP"/>
    </source>
</evidence>
<evidence type="ECO:0000259" key="2">
    <source>
        <dbReference type="PROSITE" id="PS50830"/>
    </source>
</evidence>
<dbReference type="AlphaFoldDB" id="B2JBB4"/>
<organism evidence="3 4">
    <name type="scientific">Nostoc punctiforme (strain ATCC 29133 / PCC 73102)</name>
    <dbReference type="NCBI Taxonomy" id="63737"/>
    <lineage>
        <taxon>Bacteria</taxon>
        <taxon>Bacillati</taxon>
        <taxon>Cyanobacteriota</taxon>
        <taxon>Cyanophyceae</taxon>
        <taxon>Nostocales</taxon>
        <taxon>Nostocaceae</taxon>
        <taxon>Nostoc</taxon>
    </lineage>
</organism>
<dbReference type="InterPro" id="IPR035437">
    <property type="entry name" value="SNase_OB-fold_sf"/>
</dbReference>
<reference evidence="4" key="1">
    <citation type="submission" date="2008-04" db="EMBL/GenBank/DDBJ databases">
        <title>Complete sequence of plasmid 2 of Nostoc punctiforme ATCC 29133.</title>
        <authorList>
            <consortium name="US DOE Joint Genome Institute"/>
            <person name="Copeland A."/>
            <person name="Lucas S."/>
            <person name="Lapidus A."/>
            <person name="Glavina del Rio T."/>
            <person name="Dalin E."/>
            <person name="Tice H."/>
            <person name="Pitluck S."/>
            <person name="Chain P."/>
            <person name="Malfatti S."/>
            <person name="Shin M."/>
            <person name="Vergez L."/>
            <person name="Schmutz J."/>
            <person name="Larimer F."/>
            <person name="Land M."/>
            <person name="Hauser L."/>
            <person name="Kyrpides N."/>
            <person name="Kim E."/>
            <person name="Meeks J.C."/>
            <person name="Elhai J."/>
            <person name="Campbell E.L."/>
            <person name="Thiel T."/>
            <person name="Longmire J."/>
            <person name="Potts M."/>
            <person name="Atlas R."/>
        </authorList>
    </citation>
    <scope>NUCLEOTIDE SEQUENCE [LARGE SCALE GENOMIC DNA]</scope>
    <source>
        <strain evidence="4">ATCC 29133 / PCC 73102</strain>
        <plasmid evidence="4">Plasmid pNPUN02</plasmid>
    </source>
</reference>
<feature type="signal peptide" evidence="1">
    <location>
        <begin position="1"/>
        <end position="24"/>
    </location>
</feature>
<dbReference type="Proteomes" id="UP000001191">
    <property type="component" value="Plasmid pNPUN02"/>
</dbReference>
<keyword evidence="3" id="KW-0614">Plasmid</keyword>
<dbReference type="Pfam" id="PF00565">
    <property type="entry name" value="SNase"/>
    <property type="match status" value="1"/>
</dbReference>
<keyword evidence="4" id="KW-1185">Reference proteome</keyword>
<dbReference type="InterPro" id="IPR002071">
    <property type="entry name" value="Thermonucl_AS"/>
</dbReference>
<dbReference type="KEGG" id="npu:Npun_BR072"/>
<dbReference type="GO" id="GO:0004518">
    <property type="term" value="F:nuclease activity"/>
    <property type="evidence" value="ECO:0007669"/>
    <property type="project" value="InterPro"/>
</dbReference>
<dbReference type="GO" id="GO:0003676">
    <property type="term" value="F:nucleic acid binding"/>
    <property type="evidence" value="ECO:0007669"/>
    <property type="project" value="InterPro"/>
</dbReference>
<dbReference type="PROSITE" id="PS01123">
    <property type="entry name" value="TNASE_1"/>
    <property type="match status" value="1"/>
</dbReference>
<feature type="domain" description="TNase-like" evidence="2">
    <location>
        <begin position="25"/>
        <end position="116"/>
    </location>
</feature>
<evidence type="ECO:0000313" key="4">
    <source>
        <dbReference type="Proteomes" id="UP000001191"/>
    </source>
</evidence>
<name>B2JBB4_NOSP7</name>
<feature type="chain" id="PRO_5002779207" evidence="1">
    <location>
        <begin position="25"/>
        <end position="131"/>
    </location>
</feature>
<sequence length="131" mass="14376">MVFKFRLIGVAALLLAQTALPVFANNLTATVVSVGDGDTIRVRTGNKTVTVRLACIDAPEMKQNPWGQQSSARLKQLLPVGQGITLRAIETDKYKRLVAEVFVENRSVNLKMVQEGQYESLSSVSQRLSTI</sequence>
<accession>B2JBB4</accession>
<dbReference type="EnsemblBacteria" id="ACC85218">
    <property type="protein sequence ID" value="ACC85218"/>
    <property type="gene ID" value="Npun_BR072"/>
</dbReference>
<dbReference type="SUPFAM" id="SSF50199">
    <property type="entry name" value="Staphylococcal nuclease"/>
    <property type="match status" value="1"/>
</dbReference>